<keyword evidence="2" id="KW-0238">DNA-binding</keyword>
<dbReference type="PRINTS" id="PR00032">
    <property type="entry name" value="HTHARAC"/>
</dbReference>
<evidence type="ECO:0000256" key="3">
    <source>
        <dbReference type="ARBA" id="ARBA00023163"/>
    </source>
</evidence>
<name>A0A0C1DCA2_9SPHI</name>
<evidence type="ECO:0000313" key="6">
    <source>
        <dbReference type="Proteomes" id="UP000031246"/>
    </source>
</evidence>
<dbReference type="InterPro" id="IPR018060">
    <property type="entry name" value="HTH_AraC"/>
</dbReference>
<dbReference type="SMART" id="SM00342">
    <property type="entry name" value="HTH_ARAC"/>
    <property type="match status" value="1"/>
</dbReference>
<dbReference type="GO" id="GO:0043565">
    <property type="term" value="F:sequence-specific DNA binding"/>
    <property type="evidence" value="ECO:0007669"/>
    <property type="project" value="InterPro"/>
</dbReference>
<dbReference type="PANTHER" id="PTHR43280">
    <property type="entry name" value="ARAC-FAMILY TRANSCRIPTIONAL REGULATOR"/>
    <property type="match status" value="1"/>
</dbReference>
<dbReference type="PROSITE" id="PS01124">
    <property type="entry name" value="HTH_ARAC_FAMILY_2"/>
    <property type="match status" value="1"/>
</dbReference>
<protein>
    <submittedName>
        <fullName evidence="5">Regulator</fullName>
    </submittedName>
</protein>
<evidence type="ECO:0000256" key="2">
    <source>
        <dbReference type="ARBA" id="ARBA00023125"/>
    </source>
</evidence>
<dbReference type="GO" id="GO:0003700">
    <property type="term" value="F:DNA-binding transcription factor activity"/>
    <property type="evidence" value="ECO:0007669"/>
    <property type="project" value="InterPro"/>
</dbReference>
<dbReference type="PANTHER" id="PTHR43280:SF2">
    <property type="entry name" value="HTH-TYPE TRANSCRIPTIONAL REGULATOR EXSA"/>
    <property type="match status" value="1"/>
</dbReference>
<sequence>MAKRILQNTFSLLNVDYVKLSAKWDYRSVISPYYRIYYIDEGSGAISDQQQSLQLEAGYLYIIPSFTLCNLHCNGFLSQYFVQFFEESADGISLFAQRRAISRIKASPMDIDLFKRLLEINPGRGINRSDDPKIYEKNIFYKEYQELNNRQSLAAYLETQGILLQLMGRFLQPKFFLKQESHPKIPVKIAETVSYILINLNQELSVTALASRINQHPDYFSRLFKTFTGERPVNYILGKRIERAQYLLATSQLSYSEIASQTGFDNLSYFSKSFKKITGMSPGTYKKQVYKVGFTL</sequence>
<proteinExistence type="predicted"/>
<dbReference type="OrthoDB" id="1007602at2"/>
<keyword evidence="6" id="KW-1185">Reference proteome</keyword>
<evidence type="ECO:0000259" key="4">
    <source>
        <dbReference type="PROSITE" id="PS01124"/>
    </source>
</evidence>
<dbReference type="SUPFAM" id="SSF46689">
    <property type="entry name" value="Homeodomain-like"/>
    <property type="match status" value="2"/>
</dbReference>
<comment type="caution">
    <text evidence="5">The sequence shown here is derived from an EMBL/GenBank/DDBJ whole genome shotgun (WGS) entry which is preliminary data.</text>
</comment>
<dbReference type="InterPro" id="IPR009057">
    <property type="entry name" value="Homeodomain-like_sf"/>
</dbReference>
<dbReference type="InterPro" id="IPR020449">
    <property type="entry name" value="Tscrpt_reg_AraC-type_HTH"/>
</dbReference>
<dbReference type="RefSeq" id="WP_039480152.1">
    <property type="nucleotide sequence ID" value="NZ_JSYN01000028.1"/>
</dbReference>
<feature type="domain" description="HTH araC/xylS-type" evidence="4">
    <location>
        <begin position="190"/>
        <end position="288"/>
    </location>
</feature>
<evidence type="ECO:0000256" key="1">
    <source>
        <dbReference type="ARBA" id="ARBA00023015"/>
    </source>
</evidence>
<dbReference type="Gene3D" id="1.10.10.60">
    <property type="entry name" value="Homeodomain-like"/>
    <property type="match status" value="2"/>
</dbReference>
<reference evidence="5 6" key="1">
    <citation type="submission" date="2014-10" db="EMBL/GenBank/DDBJ databases">
        <title>Pedobacter Kyungheensis.</title>
        <authorList>
            <person name="Anderson B.M."/>
            <person name="Newman J.D."/>
        </authorList>
    </citation>
    <scope>NUCLEOTIDE SEQUENCE [LARGE SCALE GENOMIC DNA]</scope>
    <source>
        <strain evidence="5 6">KACC 16221</strain>
    </source>
</reference>
<gene>
    <name evidence="5" type="ORF">OC25_21240</name>
</gene>
<dbReference type="AlphaFoldDB" id="A0A0C1DCA2"/>
<keyword evidence="3" id="KW-0804">Transcription</keyword>
<organism evidence="5 6">
    <name type="scientific">Pedobacter kyungheensis</name>
    <dbReference type="NCBI Taxonomy" id="1069985"/>
    <lineage>
        <taxon>Bacteria</taxon>
        <taxon>Pseudomonadati</taxon>
        <taxon>Bacteroidota</taxon>
        <taxon>Sphingobacteriia</taxon>
        <taxon>Sphingobacteriales</taxon>
        <taxon>Sphingobacteriaceae</taxon>
        <taxon>Pedobacter</taxon>
    </lineage>
</organism>
<dbReference type="Pfam" id="PF12833">
    <property type="entry name" value="HTH_18"/>
    <property type="match status" value="1"/>
</dbReference>
<dbReference type="EMBL" id="JSYN01000028">
    <property type="protein sequence ID" value="KIA91570.1"/>
    <property type="molecule type" value="Genomic_DNA"/>
</dbReference>
<dbReference type="Proteomes" id="UP000031246">
    <property type="component" value="Unassembled WGS sequence"/>
</dbReference>
<keyword evidence="1" id="KW-0805">Transcription regulation</keyword>
<accession>A0A0C1DCA2</accession>
<evidence type="ECO:0000313" key="5">
    <source>
        <dbReference type="EMBL" id="KIA91570.1"/>
    </source>
</evidence>